<proteinExistence type="predicted"/>
<organism evidence="1 2">
    <name type="scientific">Gigaspora rosea</name>
    <dbReference type="NCBI Taxonomy" id="44941"/>
    <lineage>
        <taxon>Eukaryota</taxon>
        <taxon>Fungi</taxon>
        <taxon>Fungi incertae sedis</taxon>
        <taxon>Mucoromycota</taxon>
        <taxon>Glomeromycotina</taxon>
        <taxon>Glomeromycetes</taxon>
        <taxon>Diversisporales</taxon>
        <taxon>Gigasporaceae</taxon>
        <taxon>Gigaspora</taxon>
    </lineage>
</organism>
<dbReference type="AlphaFoldDB" id="A0A397VJG2"/>
<protein>
    <submittedName>
        <fullName evidence="1">Uncharacterized protein</fullName>
    </submittedName>
</protein>
<accession>A0A397VJG2</accession>
<dbReference type="InterPro" id="IPR001611">
    <property type="entry name" value="Leu-rich_rpt"/>
</dbReference>
<gene>
    <name evidence="1" type="ORF">C2G38_2180342</name>
</gene>
<dbReference type="Gene3D" id="3.80.10.10">
    <property type="entry name" value="Ribonuclease Inhibitor"/>
    <property type="match status" value="1"/>
</dbReference>
<evidence type="ECO:0000313" key="1">
    <source>
        <dbReference type="EMBL" id="RIB20033.1"/>
    </source>
</evidence>
<dbReference type="Pfam" id="PF13516">
    <property type="entry name" value="LRR_6"/>
    <property type="match status" value="2"/>
</dbReference>
<dbReference type="InterPro" id="IPR032675">
    <property type="entry name" value="LRR_dom_sf"/>
</dbReference>
<keyword evidence="2" id="KW-1185">Reference proteome</keyword>
<dbReference type="SUPFAM" id="SSF52047">
    <property type="entry name" value="RNI-like"/>
    <property type="match status" value="1"/>
</dbReference>
<comment type="caution">
    <text evidence="1">The sequence shown here is derived from an EMBL/GenBank/DDBJ whole genome shotgun (WGS) entry which is preliminary data.</text>
</comment>
<sequence>MLTSLDLSWNTNLDQKDESISCTLQEHYVYLSGSKLGQGMNALYKDTTLTSLNLTWNNKLGSEDQKALADALWKGLL</sequence>
<dbReference type="EMBL" id="QKWP01000440">
    <property type="protein sequence ID" value="RIB20033.1"/>
    <property type="molecule type" value="Genomic_DNA"/>
</dbReference>
<reference evidence="1 2" key="1">
    <citation type="submission" date="2018-06" db="EMBL/GenBank/DDBJ databases">
        <title>Comparative genomics reveals the genomic features of Rhizophagus irregularis, R. cerebriforme, R. diaphanum and Gigaspora rosea, and their symbiotic lifestyle signature.</title>
        <authorList>
            <person name="Morin E."/>
            <person name="San Clemente H."/>
            <person name="Chen E.C.H."/>
            <person name="De La Providencia I."/>
            <person name="Hainaut M."/>
            <person name="Kuo A."/>
            <person name="Kohler A."/>
            <person name="Murat C."/>
            <person name="Tang N."/>
            <person name="Roy S."/>
            <person name="Loubradou J."/>
            <person name="Henrissat B."/>
            <person name="Grigoriev I.V."/>
            <person name="Corradi N."/>
            <person name="Roux C."/>
            <person name="Martin F.M."/>
        </authorList>
    </citation>
    <scope>NUCLEOTIDE SEQUENCE [LARGE SCALE GENOMIC DNA]</scope>
    <source>
        <strain evidence="1 2">DAOM 194757</strain>
    </source>
</reference>
<dbReference type="Proteomes" id="UP000266673">
    <property type="component" value="Unassembled WGS sequence"/>
</dbReference>
<evidence type="ECO:0000313" key="2">
    <source>
        <dbReference type="Proteomes" id="UP000266673"/>
    </source>
</evidence>
<name>A0A397VJG2_9GLOM</name>